<evidence type="ECO:0000256" key="4">
    <source>
        <dbReference type="ARBA" id="ARBA00023002"/>
    </source>
</evidence>
<dbReference type="GO" id="GO:0016491">
    <property type="term" value="F:oxidoreductase activity"/>
    <property type="evidence" value="ECO:0007669"/>
    <property type="project" value="UniProtKB-KW"/>
</dbReference>
<dbReference type="InterPro" id="IPR016166">
    <property type="entry name" value="FAD-bd_PCMH"/>
</dbReference>
<evidence type="ECO:0000313" key="7">
    <source>
        <dbReference type="EMBL" id="KAE8375365.1"/>
    </source>
</evidence>
<evidence type="ECO:0000256" key="3">
    <source>
        <dbReference type="ARBA" id="ARBA00022827"/>
    </source>
</evidence>
<proteinExistence type="inferred from homology"/>
<comment type="similarity">
    <text evidence="1">Belongs to the oxygen-dependent FAD-linked oxidoreductase family.</text>
</comment>
<keyword evidence="2" id="KW-0285">Flavoprotein</keyword>
<gene>
    <name evidence="7" type="ORF">BDV26DRAFT_295106</name>
</gene>
<keyword evidence="8" id="KW-1185">Reference proteome</keyword>
<evidence type="ECO:0000259" key="6">
    <source>
        <dbReference type="PROSITE" id="PS51387"/>
    </source>
</evidence>
<protein>
    <submittedName>
        <fullName evidence="7">Putative FAD-binding oxidoreductase</fullName>
    </submittedName>
</protein>
<dbReference type="InterPro" id="IPR016169">
    <property type="entry name" value="FAD-bd_PCMH_sub2"/>
</dbReference>
<reference evidence="7 8" key="1">
    <citation type="submission" date="2019-04" db="EMBL/GenBank/DDBJ databases">
        <title>Friends and foes A comparative genomics studyof 23 Aspergillus species from section Flavi.</title>
        <authorList>
            <consortium name="DOE Joint Genome Institute"/>
            <person name="Kjaerbolling I."/>
            <person name="Vesth T."/>
            <person name="Frisvad J.C."/>
            <person name="Nybo J.L."/>
            <person name="Theobald S."/>
            <person name="Kildgaard S."/>
            <person name="Isbrandt T."/>
            <person name="Kuo A."/>
            <person name="Sato A."/>
            <person name="Lyhne E.K."/>
            <person name="Kogle M.E."/>
            <person name="Wiebenga A."/>
            <person name="Kun R.S."/>
            <person name="Lubbers R.J."/>
            <person name="Makela M.R."/>
            <person name="Barry K."/>
            <person name="Chovatia M."/>
            <person name="Clum A."/>
            <person name="Daum C."/>
            <person name="Haridas S."/>
            <person name="He G."/>
            <person name="LaButti K."/>
            <person name="Lipzen A."/>
            <person name="Mondo S."/>
            <person name="Riley R."/>
            <person name="Salamov A."/>
            <person name="Simmons B.A."/>
            <person name="Magnuson J.K."/>
            <person name="Henrissat B."/>
            <person name="Mortensen U.H."/>
            <person name="Larsen T.O."/>
            <person name="Devries R.P."/>
            <person name="Grigoriev I.V."/>
            <person name="Machida M."/>
            <person name="Baker S.E."/>
            <person name="Andersen M.R."/>
        </authorList>
    </citation>
    <scope>NUCLEOTIDE SEQUENCE [LARGE SCALE GENOMIC DNA]</scope>
    <source>
        <strain evidence="7 8">IBT 29228</strain>
    </source>
</reference>
<dbReference type="Gene3D" id="3.40.462.20">
    <property type="match status" value="1"/>
</dbReference>
<keyword evidence="4" id="KW-0560">Oxidoreductase</keyword>
<feature type="domain" description="FAD-binding PCMH-type" evidence="6">
    <location>
        <begin position="59"/>
        <end position="230"/>
    </location>
</feature>
<keyword evidence="3" id="KW-0274">FAD</keyword>
<dbReference type="EMBL" id="ML736262">
    <property type="protein sequence ID" value="KAE8375365.1"/>
    <property type="molecule type" value="Genomic_DNA"/>
</dbReference>
<evidence type="ECO:0000313" key="8">
    <source>
        <dbReference type="Proteomes" id="UP000326198"/>
    </source>
</evidence>
<feature type="signal peptide" evidence="5">
    <location>
        <begin position="1"/>
        <end position="18"/>
    </location>
</feature>
<dbReference type="Pfam" id="PF01565">
    <property type="entry name" value="FAD_binding_4"/>
    <property type="match status" value="1"/>
</dbReference>
<dbReference type="OrthoDB" id="2151789at2759"/>
<dbReference type="Gene3D" id="3.30.465.10">
    <property type="match status" value="1"/>
</dbReference>
<evidence type="ECO:0000256" key="2">
    <source>
        <dbReference type="ARBA" id="ARBA00022630"/>
    </source>
</evidence>
<feature type="chain" id="PRO_5025032839" evidence="5">
    <location>
        <begin position="19"/>
        <end position="490"/>
    </location>
</feature>
<evidence type="ECO:0000256" key="1">
    <source>
        <dbReference type="ARBA" id="ARBA00005466"/>
    </source>
</evidence>
<dbReference type="InterPro" id="IPR036318">
    <property type="entry name" value="FAD-bd_PCMH-like_sf"/>
</dbReference>
<dbReference type="SUPFAM" id="SSF56176">
    <property type="entry name" value="FAD-binding/transporter-associated domain-like"/>
    <property type="match status" value="1"/>
</dbReference>
<dbReference type="GO" id="GO:0071949">
    <property type="term" value="F:FAD binding"/>
    <property type="evidence" value="ECO:0007669"/>
    <property type="project" value="InterPro"/>
</dbReference>
<accession>A0A5N7B010</accession>
<dbReference type="PROSITE" id="PS51387">
    <property type="entry name" value="FAD_PCMH"/>
    <property type="match status" value="1"/>
</dbReference>
<dbReference type="PANTHER" id="PTHR42973:SF53">
    <property type="entry name" value="FAD-BINDING PCMH-TYPE DOMAIN-CONTAINING PROTEIN-RELATED"/>
    <property type="match status" value="1"/>
</dbReference>
<dbReference type="Proteomes" id="UP000326198">
    <property type="component" value="Unassembled WGS sequence"/>
</dbReference>
<dbReference type="InterPro" id="IPR050416">
    <property type="entry name" value="FAD-linked_Oxidoreductase"/>
</dbReference>
<dbReference type="InterPro" id="IPR006094">
    <property type="entry name" value="Oxid_FAD_bind_N"/>
</dbReference>
<dbReference type="AlphaFoldDB" id="A0A5N7B010"/>
<evidence type="ECO:0000256" key="5">
    <source>
        <dbReference type="SAM" id="SignalP"/>
    </source>
</evidence>
<name>A0A5N7B010_9EURO</name>
<organism evidence="7 8">
    <name type="scientific">Aspergillus bertholletiae</name>
    <dbReference type="NCBI Taxonomy" id="1226010"/>
    <lineage>
        <taxon>Eukaryota</taxon>
        <taxon>Fungi</taxon>
        <taxon>Dikarya</taxon>
        <taxon>Ascomycota</taxon>
        <taxon>Pezizomycotina</taxon>
        <taxon>Eurotiomycetes</taxon>
        <taxon>Eurotiomycetidae</taxon>
        <taxon>Eurotiales</taxon>
        <taxon>Aspergillaceae</taxon>
        <taxon>Aspergillus</taxon>
        <taxon>Aspergillus subgen. Circumdati</taxon>
    </lineage>
</organism>
<dbReference type="Gene3D" id="3.30.43.10">
    <property type="entry name" value="Uridine Diphospho-n-acetylenolpyruvylglucosamine Reductase, domain 2"/>
    <property type="match status" value="1"/>
</dbReference>
<dbReference type="PANTHER" id="PTHR42973">
    <property type="entry name" value="BINDING OXIDOREDUCTASE, PUTATIVE (AFU_ORTHOLOGUE AFUA_1G17690)-RELATED"/>
    <property type="match status" value="1"/>
</dbReference>
<keyword evidence="5" id="KW-0732">Signal</keyword>
<sequence>MRFSLGLLSSLLASYALAEPVDPVAAVCRRLLNLNSSTTVLPSSQEYTTLSEDNWSATAWAKPSCIVQPRQVADVQTVVQLVTRHRVPFAVRSGGHMPSPFGANINGGVLVDLSSFSGFSYNPETTLATIGVGQRWKTVYEQLEVYSRTAVGGRVVDVGVGGLLLGGGLSYLSDLYGLACDNVVDFEVVLADGSAVHANAQEHADLFWALKGGANNFAIVTAATVQTYPIGQVWGGIKWYSNDQLPAVMQALYEYQAAPNKDPYANLMVQAVPMNATGGVILNMVYLRPEESPAAFEPFYSLPTIQDTTKIQSFTEFMSGAFLPDIPRWDWHSTGFTPSHPLYSKIADFFLHPNASAELSALDPITSRTLAVGLQPISASAVLAGNARGGNALGLQPVNQTWLVLDIGWEFAADDGRAHRATAGVREKIEDLSREEQSYIEYIFMNDASWDQDVIGHYGEDNVRRLRAVQNAYDPDCVFQELAPGGFKLG</sequence>
<dbReference type="InterPro" id="IPR016167">
    <property type="entry name" value="FAD-bd_PCMH_sub1"/>
</dbReference>